<feature type="domain" description="RING-type" evidence="7">
    <location>
        <begin position="151"/>
        <end position="197"/>
    </location>
</feature>
<dbReference type="InterPro" id="IPR003961">
    <property type="entry name" value="FN3_dom"/>
</dbReference>
<dbReference type="SMART" id="SM00184">
    <property type="entry name" value="RING"/>
    <property type="match status" value="2"/>
</dbReference>
<dbReference type="InterPro" id="IPR000315">
    <property type="entry name" value="Znf_B-box"/>
</dbReference>
<dbReference type="SUPFAM" id="SSF49265">
    <property type="entry name" value="Fibronectin type III"/>
    <property type="match status" value="1"/>
</dbReference>
<evidence type="ECO:0000256" key="5">
    <source>
        <dbReference type="PROSITE-ProRule" id="PRU00024"/>
    </source>
</evidence>
<dbReference type="InterPro" id="IPR001841">
    <property type="entry name" value="Znf_RING"/>
</dbReference>
<sequence>MTSRPCACCMTCPCCPGCNCCKRCLKVYGTRQSSLCWKFVFTDERNCDCCYCPHDDDTTCQCCHCAFSENPNCRWCCCSCANNRNCKCLCCTEENNECQCYESRCCTFPYLPYRRGAKLRRRLRARGASDTSVITLDKEPSGHAFIDQLVCPLCQRMFIRPFMLPCNHCICDRCIMQSRLNAEITESFYIITCPICNKAHCLPFSKKMYLRINYLRARLARKYMRRYGFLRWRFDKSYVPIYCQICDERKADKRCLSCQLNYCNFCLRNYHQDISSLNHAYAKIGDDIWEDKNCLIHGETVLSKYCLEDHELLCEYCAEAQHNDHNKVSLSVACTKMSAMLFTTIAKFKKVRYVIDNDLMEVLVLKNNFKSYKDTKRKEIRNGFMRLRAIILEREKELMEAVENLEHQKQKALFEFASHATRKIDQMDSLMQYSKEALKEQSPIAFLQSAWSLIKEVEDIIASLYQPNPYLKEDPIKHLKINFEELAENLVSIFPSIRNKLRYEQVNKSPYPCGSDVMIPRTVSSAHIPNPLGLNRSFSLSSFHSLADQTFMNNELHIRPRSSPPTELKGNQLYSIWNASSDTSKDIRSYPNYGPSYNPDVQEEYSSPPGLVVIYQTLVYPTLAKLYWTCPTEEVDSFEVAYYEVFDEEAAESLIQPQLIGVLTGIVQQNLEIHNLSPNTEYLFKVRAVNENGPGEWSEVCKVMTPDVRAKAKARWGLLRNVQSAFRR</sequence>
<dbReference type="InterPro" id="IPR017907">
    <property type="entry name" value="Znf_RING_CS"/>
</dbReference>
<evidence type="ECO:0000259" key="9">
    <source>
        <dbReference type="PROSITE" id="PS50853"/>
    </source>
</evidence>
<dbReference type="CDD" id="cd00063">
    <property type="entry name" value="FN3"/>
    <property type="match status" value="1"/>
</dbReference>
<dbReference type="GO" id="GO:0008270">
    <property type="term" value="F:zinc ion binding"/>
    <property type="evidence" value="ECO:0007669"/>
    <property type="project" value="UniProtKB-KW"/>
</dbReference>
<dbReference type="Gene3D" id="3.30.40.10">
    <property type="entry name" value="Zinc/RING finger domain, C3HC4 (zinc finger)"/>
    <property type="match status" value="1"/>
</dbReference>
<evidence type="ECO:0000313" key="12">
    <source>
        <dbReference type="RefSeq" id="XP_034295337.1"/>
    </source>
</evidence>
<dbReference type="PROSITE" id="PS51262">
    <property type="entry name" value="COS"/>
    <property type="match status" value="1"/>
</dbReference>
<dbReference type="CDD" id="cd19782">
    <property type="entry name" value="Bbox2_TRIM42_C-III"/>
    <property type="match status" value="1"/>
</dbReference>
<dbReference type="Gene3D" id="2.60.40.10">
    <property type="entry name" value="Immunoglobulins"/>
    <property type="match status" value="1"/>
</dbReference>
<dbReference type="PROSITE" id="PS50853">
    <property type="entry name" value="FN3"/>
    <property type="match status" value="1"/>
</dbReference>
<dbReference type="InterPro" id="IPR017903">
    <property type="entry name" value="COS_domain"/>
</dbReference>
<feature type="domain" description="COS" evidence="10">
    <location>
        <begin position="438"/>
        <end position="496"/>
    </location>
</feature>
<name>A0A6P9DHX3_PANGU</name>
<dbReference type="InterPro" id="IPR036116">
    <property type="entry name" value="FN3_sf"/>
</dbReference>
<dbReference type="Pfam" id="PF00041">
    <property type="entry name" value="fn3"/>
    <property type="match status" value="1"/>
</dbReference>
<dbReference type="Gene3D" id="3.30.160.60">
    <property type="entry name" value="Classic Zinc Finger"/>
    <property type="match status" value="1"/>
</dbReference>
<dbReference type="Proteomes" id="UP001652622">
    <property type="component" value="Unplaced"/>
</dbReference>
<dbReference type="RefSeq" id="XP_034295337.1">
    <property type="nucleotide sequence ID" value="XM_034439446.2"/>
</dbReference>
<dbReference type="InterPro" id="IPR047153">
    <property type="entry name" value="TRIM45/56/19-like"/>
</dbReference>
<dbReference type="SUPFAM" id="SSF57850">
    <property type="entry name" value="RING/U-box"/>
    <property type="match status" value="1"/>
</dbReference>
<reference evidence="12" key="1">
    <citation type="submission" date="2025-08" db="UniProtKB">
        <authorList>
            <consortium name="RefSeq"/>
        </authorList>
    </citation>
    <scope>IDENTIFICATION</scope>
    <source>
        <tissue evidence="12">Blood</tissue>
    </source>
</reference>
<evidence type="ECO:0000256" key="2">
    <source>
        <dbReference type="ARBA" id="ARBA00022771"/>
    </source>
</evidence>
<evidence type="ECO:0000259" key="7">
    <source>
        <dbReference type="PROSITE" id="PS50089"/>
    </source>
</evidence>
<dbReference type="KEGG" id="pgut:117678395"/>
<keyword evidence="4 6" id="KW-0175">Coiled coil</keyword>
<organism evidence="11 12">
    <name type="scientific">Pantherophis guttatus</name>
    <name type="common">Corn snake</name>
    <name type="synonym">Elaphe guttata</name>
    <dbReference type="NCBI Taxonomy" id="94885"/>
    <lineage>
        <taxon>Eukaryota</taxon>
        <taxon>Metazoa</taxon>
        <taxon>Chordata</taxon>
        <taxon>Craniata</taxon>
        <taxon>Vertebrata</taxon>
        <taxon>Euteleostomi</taxon>
        <taxon>Lepidosauria</taxon>
        <taxon>Squamata</taxon>
        <taxon>Bifurcata</taxon>
        <taxon>Unidentata</taxon>
        <taxon>Episquamata</taxon>
        <taxon>Toxicofera</taxon>
        <taxon>Serpentes</taxon>
        <taxon>Colubroidea</taxon>
        <taxon>Colubridae</taxon>
        <taxon>Colubrinae</taxon>
        <taxon>Pantherophis</taxon>
    </lineage>
</organism>
<evidence type="ECO:0000313" key="11">
    <source>
        <dbReference type="Proteomes" id="UP001652622"/>
    </source>
</evidence>
<evidence type="ECO:0000259" key="10">
    <source>
        <dbReference type="PROSITE" id="PS51262"/>
    </source>
</evidence>
<dbReference type="GeneID" id="117678395"/>
<dbReference type="InParanoid" id="A0A6P9DHX3"/>
<evidence type="ECO:0000256" key="6">
    <source>
        <dbReference type="SAM" id="Coils"/>
    </source>
</evidence>
<keyword evidence="11" id="KW-1185">Reference proteome</keyword>
<keyword evidence="2 5" id="KW-0863">Zinc-finger</keyword>
<evidence type="ECO:0000256" key="4">
    <source>
        <dbReference type="ARBA" id="ARBA00023054"/>
    </source>
</evidence>
<dbReference type="GO" id="GO:0061630">
    <property type="term" value="F:ubiquitin protein ligase activity"/>
    <property type="evidence" value="ECO:0007669"/>
    <property type="project" value="TreeGrafter"/>
</dbReference>
<dbReference type="GO" id="GO:0060340">
    <property type="term" value="P:positive regulation of type I interferon-mediated signaling pathway"/>
    <property type="evidence" value="ECO:0007669"/>
    <property type="project" value="TreeGrafter"/>
</dbReference>
<protein>
    <submittedName>
        <fullName evidence="12">Tripartite motif-containing protein 42</fullName>
    </submittedName>
</protein>
<dbReference type="Pfam" id="PF00643">
    <property type="entry name" value="zf-B_box"/>
    <property type="match status" value="1"/>
</dbReference>
<keyword evidence="3" id="KW-0862">Zinc</keyword>
<feature type="domain" description="B box-type" evidence="8">
    <location>
        <begin position="294"/>
        <end position="330"/>
    </location>
</feature>
<evidence type="ECO:0000259" key="8">
    <source>
        <dbReference type="PROSITE" id="PS50119"/>
    </source>
</evidence>
<dbReference type="PANTHER" id="PTHR25462">
    <property type="entry name" value="BONUS, ISOFORM C-RELATED"/>
    <property type="match status" value="1"/>
</dbReference>
<dbReference type="PROSITE" id="PS50119">
    <property type="entry name" value="ZF_BBOX"/>
    <property type="match status" value="1"/>
</dbReference>
<dbReference type="GO" id="GO:0005654">
    <property type="term" value="C:nucleoplasm"/>
    <property type="evidence" value="ECO:0007669"/>
    <property type="project" value="TreeGrafter"/>
</dbReference>
<gene>
    <name evidence="12" type="primary">TRIM42</name>
</gene>
<dbReference type="PROSITE" id="PS50089">
    <property type="entry name" value="ZF_RING_2"/>
    <property type="match status" value="1"/>
</dbReference>
<dbReference type="PANTHER" id="PTHR25462:SF299">
    <property type="entry name" value="E3 UBIQUITIN-PROTEIN LIGASE TRIM56"/>
    <property type="match status" value="1"/>
</dbReference>
<accession>A0A6P9DHX3</accession>
<dbReference type="Gene3D" id="4.10.830.40">
    <property type="match status" value="1"/>
</dbReference>
<dbReference type="InterPro" id="IPR013083">
    <property type="entry name" value="Znf_RING/FYVE/PHD"/>
</dbReference>
<evidence type="ECO:0000256" key="1">
    <source>
        <dbReference type="ARBA" id="ARBA00022723"/>
    </source>
</evidence>
<dbReference type="CTD" id="287015"/>
<dbReference type="SMART" id="SM00060">
    <property type="entry name" value="FN3"/>
    <property type="match status" value="1"/>
</dbReference>
<evidence type="ECO:0000256" key="3">
    <source>
        <dbReference type="ARBA" id="ARBA00022833"/>
    </source>
</evidence>
<keyword evidence="1" id="KW-0479">Metal-binding</keyword>
<dbReference type="OMA" id="FGNQQIY"/>
<feature type="coiled-coil region" evidence="6">
    <location>
        <begin position="388"/>
        <end position="415"/>
    </location>
</feature>
<proteinExistence type="predicted"/>
<dbReference type="GO" id="GO:0045087">
    <property type="term" value="P:innate immune response"/>
    <property type="evidence" value="ECO:0007669"/>
    <property type="project" value="TreeGrafter"/>
</dbReference>
<dbReference type="InterPro" id="IPR013783">
    <property type="entry name" value="Ig-like_fold"/>
</dbReference>
<dbReference type="OrthoDB" id="5800423at2759"/>
<dbReference type="SUPFAM" id="SSF57845">
    <property type="entry name" value="B-box zinc-binding domain"/>
    <property type="match status" value="1"/>
</dbReference>
<dbReference type="SMART" id="SM00336">
    <property type="entry name" value="BBOX"/>
    <property type="match status" value="2"/>
</dbReference>
<dbReference type="AlphaFoldDB" id="A0A6P9DHX3"/>
<dbReference type="PROSITE" id="PS00518">
    <property type="entry name" value="ZF_RING_1"/>
    <property type="match status" value="1"/>
</dbReference>
<feature type="domain" description="Fibronectin type-III" evidence="9">
    <location>
        <begin position="608"/>
        <end position="708"/>
    </location>
</feature>